<dbReference type="AlphaFoldDB" id="A0AAV8Y5L7"/>
<evidence type="ECO:0008006" key="3">
    <source>
        <dbReference type="Google" id="ProtNLM"/>
    </source>
</evidence>
<sequence length="290" mass="33494">MNISETIRNELNWWHNTLRNNVGINIFVNRFALEIYSASSRSGWGAFCNKLKAALNALKSFGKELSNSRILIRIDNTTAVACINKIGSVGFKKLNEISRQIWQWCENHNNFVVASYINTKVNVYADRESRSLDVHTEYELANETFREICRVFGVPSTDLFATKLNAKSRRYISWKPDPDSLVIDAFTVSWRDEFFYAFPPFSMVQNCLHKIINEKARGLLVIPSWSTQPWYPIFYKLLTEKPLIFKPSKLLLVSPFRNSHPLWRRLTPEAGLLSGDLFLAGDFQKLVFTP</sequence>
<reference evidence="1" key="1">
    <citation type="journal article" date="2023" name="Insect Mol. Biol.">
        <title>Genome sequencing provides insights into the evolution of gene families encoding plant cell wall-degrading enzymes in longhorned beetles.</title>
        <authorList>
            <person name="Shin N.R."/>
            <person name="Okamura Y."/>
            <person name="Kirsch R."/>
            <person name="Pauchet Y."/>
        </authorList>
    </citation>
    <scope>NUCLEOTIDE SEQUENCE</scope>
    <source>
        <strain evidence="1">RBIC_L_NR</strain>
    </source>
</reference>
<dbReference type="EMBL" id="JANEYF010002420">
    <property type="protein sequence ID" value="KAJ8946763.1"/>
    <property type="molecule type" value="Genomic_DNA"/>
</dbReference>
<protein>
    <recommendedName>
        <fullName evidence="3">RNase H type-1 domain-containing protein</fullName>
    </recommendedName>
</protein>
<dbReference type="PANTHER" id="PTHR33050:SF7">
    <property type="entry name" value="RIBONUCLEASE H"/>
    <property type="match status" value="1"/>
</dbReference>
<dbReference type="Proteomes" id="UP001162156">
    <property type="component" value="Unassembled WGS sequence"/>
</dbReference>
<organism evidence="1 2">
    <name type="scientific">Rhamnusium bicolor</name>
    <dbReference type="NCBI Taxonomy" id="1586634"/>
    <lineage>
        <taxon>Eukaryota</taxon>
        <taxon>Metazoa</taxon>
        <taxon>Ecdysozoa</taxon>
        <taxon>Arthropoda</taxon>
        <taxon>Hexapoda</taxon>
        <taxon>Insecta</taxon>
        <taxon>Pterygota</taxon>
        <taxon>Neoptera</taxon>
        <taxon>Endopterygota</taxon>
        <taxon>Coleoptera</taxon>
        <taxon>Polyphaga</taxon>
        <taxon>Cucujiformia</taxon>
        <taxon>Chrysomeloidea</taxon>
        <taxon>Cerambycidae</taxon>
        <taxon>Lepturinae</taxon>
        <taxon>Rhagiini</taxon>
        <taxon>Rhamnusium</taxon>
    </lineage>
</organism>
<comment type="caution">
    <text evidence="1">The sequence shown here is derived from an EMBL/GenBank/DDBJ whole genome shotgun (WGS) entry which is preliminary data.</text>
</comment>
<evidence type="ECO:0000313" key="1">
    <source>
        <dbReference type="EMBL" id="KAJ8946763.1"/>
    </source>
</evidence>
<gene>
    <name evidence="1" type="ORF">NQ314_008803</name>
</gene>
<dbReference type="PANTHER" id="PTHR33050">
    <property type="entry name" value="REVERSE TRANSCRIPTASE DOMAIN-CONTAINING PROTEIN"/>
    <property type="match status" value="1"/>
</dbReference>
<dbReference type="InterPro" id="IPR052055">
    <property type="entry name" value="Hepadnavirus_pol/RT"/>
</dbReference>
<name>A0AAV8Y5L7_9CUCU</name>
<keyword evidence="2" id="KW-1185">Reference proteome</keyword>
<proteinExistence type="predicted"/>
<evidence type="ECO:0000313" key="2">
    <source>
        <dbReference type="Proteomes" id="UP001162156"/>
    </source>
</evidence>
<dbReference type="CDD" id="cd09275">
    <property type="entry name" value="RNase_HI_RT_DIRS1"/>
    <property type="match status" value="1"/>
</dbReference>
<accession>A0AAV8Y5L7</accession>